<protein>
    <submittedName>
        <fullName evidence="1">Uncharacterized protein</fullName>
    </submittedName>
</protein>
<sequence>KFCESVANFYTKTTPSDKIKNLRICGVHFYATNAPIIESNEKSVNLWLIFTPRLQQVIK</sequence>
<gene>
    <name evidence="1" type="ORF">SAMN05443669_10961</name>
</gene>
<proteinExistence type="predicted"/>
<dbReference type="Proteomes" id="UP000184260">
    <property type="component" value="Unassembled WGS sequence"/>
</dbReference>
<name>A0A1M7LY76_9FLAO</name>
<accession>A0A1M7LY76</accession>
<reference evidence="2" key="1">
    <citation type="submission" date="2016-11" db="EMBL/GenBank/DDBJ databases">
        <authorList>
            <person name="Varghese N."/>
            <person name="Submissions S."/>
        </authorList>
    </citation>
    <scope>NUCLEOTIDE SEQUENCE [LARGE SCALE GENOMIC DNA]</scope>
    <source>
        <strain evidence="2">DSM 3661</strain>
    </source>
</reference>
<dbReference type="RefSeq" id="WP_217651044.1">
    <property type="nucleotide sequence ID" value="NZ_FRBU01000096.1"/>
</dbReference>
<evidence type="ECO:0000313" key="2">
    <source>
        <dbReference type="Proteomes" id="UP000184260"/>
    </source>
</evidence>
<evidence type="ECO:0000313" key="1">
    <source>
        <dbReference type="EMBL" id="SHM83159.1"/>
    </source>
</evidence>
<feature type="non-terminal residue" evidence="1">
    <location>
        <position position="1"/>
    </location>
</feature>
<keyword evidence="2" id="KW-1185">Reference proteome</keyword>
<dbReference type="EMBL" id="FRBU01000096">
    <property type="protein sequence ID" value="SHM83159.1"/>
    <property type="molecule type" value="Genomic_DNA"/>
</dbReference>
<dbReference type="AlphaFoldDB" id="A0A1M7LY76"/>
<organism evidence="1 2">
    <name type="scientific">Flavobacterium xanthum</name>
    <dbReference type="NCBI Taxonomy" id="69322"/>
    <lineage>
        <taxon>Bacteria</taxon>
        <taxon>Pseudomonadati</taxon>
        <taxon>Bacteroidota</taxon>
        <taxon>Flavobacteriia</taxon>
        <taxon>Flavobacteriales</taxon>
        <taxon>Flavobacteriaceae</taxon>
        <taxon>Flavobacterium</taxon>
    </lineage>
</organism>